<comment type="caution">
    <text evidence="1">The sequence shown here is derived from an EMBL/GenBank/DDBJ whole genome shotgun (WGS) entry which is preliminary data.</text>
</comment>
<evidence type="ECO:0000313" key="1">
    <source>
        <dbReference type="EMBL" id="TPG31889.1"/>
    </source>
</evidence>
<dbReference type="Proteomes" id="UP000320095">
    <property type="component" value="Unassembled WGS sequence"/>
</dbReference>
<sequence>MISGPLFRLRWLEPRQGKLRHRTKQVGIDLVLMPRKPSRRGTADQHALVAVGPSASPRLRAVSKVLPGRTVTMDRVPRRV</sequence>
<gene>
    <name evidence="1" type="ORF">EAH80_21210</name>
</gene>
<protein>
    <submittedName>
        <fullName evidence="1">Uncharacterized protein</fullName>
    </submittedName>
</protein>
<evidence type="ECO:0000313" key="2">
    <source>
        <dbReference type="Proteomes" id="UP000320095"/>
    </source>
</evidence>
<organism evidence="1 2">
    <name type="scientific">Mycolicibacterium hodleri</name>
    <dbReference type="NCBI Taxonomy" id="49897"/>
    <lineage>
        <taxon>Bacteria</taxon>
        <taxon>Bacillati</taxon>
        <taxon>Actinomycetota</taxon>
        <taxon>Actinomycetes</taxon>
        <taxon>Mycobacteriales</taxon>
        <taxon>Mycobacteriaceae</taxon>
        <taxon>Mycolicibacterium</taxon>
    </lineage>
</organism>
<accession>A0A502E4K3</accession>
<dbReference type="AlphaFoldDB" id="A0A502E4K3"/>
<proteinExistence type="predicted"/>
<name>A0A502E4K3_9MYCO</name>
<reference evidence="1 2" key="1">
    <citation type="journal article" date="2019" name="Environ. Microbiol.">
        <title>Species interactions and distinct microbial communities in high Arctic permafrost affected cryosols are associated with the CH4 and CO2 gas fluxes.</title>
        <authorList>
            <person name="Altshuler I."/>
            <person name="Hamel J."/>
            <person name="Turney S."/>
            <person name="Magnuson E."/>
            <person name="Levesque R."/>
            <person name="Greer C."/>
            <person name="Whyte L.G."/>
        </authorList>
    </citation>
    <scope>NUCLEOTIDE SEQUENCE [LARGE SCALE GENOMIC DNA]</scope>
    <source>
        <strain evidence="1 2">S5.20</strain>
    </source>
</reference>
<keyword evidence="2" id="KW-1185">Reference proteome</keyword>
<dbReference type="EMBL" id="RCZG01000010">
    <property type="protein sequence ID" value="TPG31889.1"/>
    <property type="molecule type" value="Genomic_DNA"/>
</dbReference>